<dbReference type="SUPFAM" id="SSF48452">
    <property type="entry name" value="TPR-like"/>
    <property type="match status" value="1"/>
</dbReference>
<dbReference type="GO" id="GO:0000155">
    <property type="term" value="F:phosphorelay sensor kinase activity"/>
    <property type="evidence" value="ECO:0007669"/>
    <property type="project" value="InterPro"/>
</dbReference>
<keyword evidence="8" id="KW-1185">Reference proteome</keyword>
<evidence type="ECO:0000256" key="2">
    <source>
        <dbReference type="ARBA" id="ARBA00012438"/>
    </source>
</evidence>
<protein>
    <recommendedName>
        <fullName evidence="2">histidine kinase</fullName>
        <ecNumber evidence="2">2.7.13.3</ecNumber>
    </recommendedName>
</protein>
<evidence type="ECO:0000256" key="1">
    <source>
        <dbReference type="ARBA" id="ARBA00000085"/>
    </source>
</evidence>
<name>A0A6M0CGR1_9FLAO</name>
<proteinExistence type="predicted"/>
<dbReference type="InterPro" id="IPR003661">
    <property type="entry name" value="HisK_dim/P_dom"/>
</dbReference>
<evidence type="ECO:0000259" key="6">
    <source>
        <dbReference type="Pfam" id="PF00512"/>
    </source>
</evidence>
<accession>A0A6M0CGR1</accession>
<keyword evidence="3" id="KW-0802">TPR repeat</keyword>
<reference evidence="7 8" key="1">
    <citation type="submission" date="2020-01" db="EMBL/GenBank/DDBJ databases">
        <title>Spongiivirga citrea KCTC 32990T.</title>
        <authorList>
            <person name="Wang G."/>
        </authorList>
    </citation>
    <scope>NUCLEOTIDE SEQUENCE [LARGE SCALE GENOMIC DNA]</scope>
    <source>
        <strain evidence="7 8">KCTC 32990</strain>
    </source>
</reference>
<evidence type="ECO:0000313" key="8">
    <source>
        <dbReference type="Proteomes" id="UP000474296"/>
    </source>
</evidence>
<dbReference type="SMART" id="SM00028">
    <property type="entry name" value="TPR"/>
    <property type="match status" value="4"/>
</dbReference>
<dbReference type="PROSITE" id="PS50005">
    <property type="entry name" value="TPR"/>
    <property type="match status" value="1"/>
</dbReference>
<sequence length="568" mass="65558">MHLLYKHIQQYFTISLLLGSLIIVCGQQRVIEKKQVDIIMLKNQIVSEQNDSIKLQLYKTYISNLYYDYSTQPDNYESIDEMYQLASKEGNTEMMAFSKYHIGLFFFDNNEFDESLVHWKKAVELYEVLKDYSGVAYTASFIGEAYTTMGNYEKSMEALYEGLQAVENTNSKRMHARLLSKIGVNYKNLNQLDKAQSYFQQAIAIATPRNIVREIAFAKRNLGDLELKKKQHEDAIYYYEESKDLYLSINNLHGEARCNQVLSEAFTEINDLKKARFSLAISDSLYQRLKYVGELNKNNLLLSGILFKEKDFATSKSLAQNSLQIAKQNKNYNNELRSLKLIFKNQYALGQIKQALDTHIELDKRKEEVYSFVTEKNIESKRLEYAIAKNKSLTEQNRITEANLNATNSRLENNTRIIVTISLISILFLIGLLFLTKQGSTIKKNNQVLSAQNSLIENQNKEITDIANELSSSNKEISRINENLETIIKERTRDLEEKNKLLLKYSQMNSHDVRAPLARILGLVDLLKESARTKDQQILIESLLQSADEMDQVVKTMNSILHKSEKTT</sequence>
<dbReference type="Proteomes" id="UP000474296">
    <property type="component" value="Unassembled WGS sequence"/>
</dbReference>
<dbReference type="EMBL" id="JAABOQ010000002">
    <property type="protein sequence ID" value="NER16682.1"/>
    <property type="molecule type" value="Genomic_DNA"/>
</dbReference>
<feature type="transmembrane region" description="Helical" evidence="5">
    <location>
        <begin position="417"/>
        <end position="435"/>
    </location>
</feature>
<keyword evidence="5" id="KW-0472">Membrane</keyword>
<feature type="coiled-coil region" evidence="4">
    <location>
        <begin position="456"/>
        <end position="501"/>
    </location>
</feature>
<keyword evidence="5" id="KW-1133">Transmembrane helix</keyword>
<dbReference type="Gene3D" id="1.25.40.10">
    <property type="entry name" value="Tetratricopeptide repeat domain"/>
    <property type="match status" value="2"/>
</dbReference>
<evidence type="ECO:0000256" key="3">
    <source>
        <dbReference type="PROSITE-ProRule" id="PRU00339"/>
    </source>
</evidence>
<evidence type="ECO:0000313" key="7">
    <source>
        <dbReference type="EMBL" id="NER16682.1"/>
    </source>
</evidence>
<dbReference type="Gene3D" id="1.10.287.130">
    <property type="match status" value="1"/>
</dbReference>
<dbReference type="EC" id="2.7.13.3" evidence="2"/>
<dbReference type="InterPro" id="IPR036097">
    <property type="entry name" value="HisK_dim/P_sf"/>
</dbReference>
<dbReference type="PANTHER" id="PTHR10098">
    <property type="entry name" value="RAPSYN-RELATED"/>
    <property type="match status" value="1"/>
</dbReference>
<dbReference type="InterPro" id="IPR011990">
    <property type="entry name" value="TPR-like_helical_dom_sf"/>
</dbReference>
<keyword evidence="5" id="KW-0812">Transmembrane</keyword>
<evidence type="ECO:0000256" key="5">
    <source>
        <dbReference type="SAM" id="Phobius"/>
    </source>
</evidence>
<organism evidence="7 8">
    <name type="scientific">Spongiivirga citrea</name>
    <dbReference type="NCBI Taxonomy" id="1481457"/>
    <lineage>
        <taxon>Bacteria</taxon>
        <taxon>Pseudomonadati</taxon>
        <taxon>Bacteroidota</taxon>
        <taxon>Flavobacteriia</taxon>
        <taxon>Flavobacteriales</taxon>
        <taxon>Flavobacteriaceae</taxon>
        <taxon>Spongiivirga</taxon>
    </lineage>
</organism>
<dbReference type="Pfam" id="PF00512">
    <property type="entry name" value="HisKA"/>
    <property type="match status" value="1"/>
</dbReference>
<comment type="caution">
    <text evidence="7">The sequence shown here is derived from an EMBL/GenBank/DDBJ whole genome shotgun (WGS) entry which is preliminary data.</text>
</comment>
<dbReference type="CDD" id="cd00082">
    <property type="entry name" value="HisKA"/>
    <property type="match status" value="1"/>
</dbReference>
<feature type="domain" description="Signal transduction histidine kinase dimerisation/phosphoacceptor" evidence="6">
    <location>
        <begin position="510"/>
        <end position="557"/>
    </location>
</feature>
<dbReference type="RefSeq" id="WP_164030073.1">
    <property type="nucleotide sequence ID" value="NZ_JAABOQ010000002.1"/>
</dbReference>
<dbReference type="InterPro" id="IPR019734">
    <property type="entry name" value="TPR_rpt"/>
</dbReference>
<dbReference type="AlphaFoldDB" id="A0A6M0CGR1"/>
<keyword evidence="4" id="KW-0175">Coiled coil</keyword>
<evidence type="ECO:0000256" key="4">
    <source>
        <dbReference type="SAM" id="Coils"/>
    </source>
</evidence>
<feature type="repeat" description="TPR" evidence="3">
    <location>
        <begin position="176"/>
        <end position="209"/>
    </location>
</feature>
<dbReference type="SUPFAM" id="SSF47384">
    <property type="entry name" value="Homodimeric domain of signal transducing histidine kinase"/>
    <property type="match status" value="1"/>
</dbReference>
<dbReference type="Pfam" id="PF13181">
    <property type="entry name" value="TPR_8"/>
    <property type="match status" value="1"/>
</dbReference>
<gene>
    <name evidence="7" type="ORF">GWK10_05635</name>
</gene>
<comment type="catalytic activity">
    <reaction evidence="1">
        <text>ATP + protein L-histidine = ADP + protein N-phospho-L-histidine.</text>
        <dbReference type="EC" id="2.7.13.3"/>
    </reaction>
</comment>